<proteinExistence type="predicted"/>
<evidence type="ECO:0000313" key="1">
    <source>
        <dbReference type="EMBL" id="MEI7037644.1"/>
    </source>
</evidence>
<protein>
    <recommendedName>
        <fullName evidence="3">DUF1579 domain-containing protein</fullName>
    </recommendedName>
</protein>
<evidence type="ECO:0000313" key="2">
    <source>
        <dbReference type="Proteomes" id="UP001381174"/>
    </source>
</evidence>
<comment type="caution">
    <text evidence="1">The sequence shown here is derived from an EMBL/GenBank/DDBJ whole genome shotgun (WGS) entry which is preliminary data.</text>
</comment>
<dbReference type="Proteomes" id="UP001381174">
    <property type="component" value="Unassembled WGS sequence"/>
</dbReference>
<gene>
    <name evidence="1" type="ORF">WAT24_12820</name>
</gene>
<sequence length="169" mass="18927">MNGFIHALMAPGPAADRADAMDTYGWLVGDWVFDARVVLDGRATPVEGGRIHAAWVLEGRAIQDVWILPGVFAGTTLRVYDPGLDAWHILWSDPLRQYYNRQLGRRHGDAIVQEGNDASGTGTRWSFLDRAPDRFRWLGERRGEDGIWQPVAEFAVRRTPSTTPQGADR</sequence>
<dbReference type="EMBL" id="JBBBNY010000010">
    <property type="protein sequence ID" value="MEI7037644.1"/>
    <property type="molecule type" value="Genomic_DNA"/>
</dbReference>
<keyword evidence="2" id="KW-1185">Reference proteome</keyword>
<organism evidence="1 2">
    <name type="scientific">Fulvimonas yonginensis</name>
    <dbReference type="NCBI Taxonomy" id="1495200"/>
    <lineage>
        <taxon>Bacteria</taxon>
        <taxon>Pseudomonadati</taxon>
        <taxon>Pseudomonadota</taxon>
        <taxon>Gammaproteobacteria</taxon>
        <taxon>Lysobacterales</taxon>
        <taxon>Rhodanobacteraceae</taxon>
        <taxon>Fulvimonas</taxon>
    </lineage>
</organism>
<reference evidence="1 2" key="1">
    <citation type="journal article" date="2014" name="Int. J. Syst. Evol. Microbiol.">
        <title>Fulvimonas yonginensis sp. nov., isolated from greenhouse soil, and emended description of the genus Fulvimonas.</title>
        <authorList>
            <person name="Ahn J.H."/>
            <person name="Kim S.J."/>
            <person name="Weon H.Y."/>
            <person name="Hong S.B."/>
            <person name="Seok S.J."/>
            <person name="Kwon S.W."/>
        </authorList>
    </citation>
    <scope>NUCLEOTIDE SEQUENCE [LARGE SCALE GENOMIC DNA]</scope>
    <source>
        <strain evidence="1 2">KACC 16952</strain>
    </source>
</reference>
<name>A0ABU8JEF5_9GAMM</name>
<evidence type="ECO:0008006" key="3">
    <source>
        <dbReference type="Google" id="ProtNLM"/>
    </source>
</evidence>
<accession>A0ABU8JEF5</accession>
<dbReference type="RefSeq" id="WP_336808281.1">
    <property type="nucleotide sequence ID" value="NZ_JBBBNY010000010.1"/>
</dbReference>